<dbReference type="PANTHER" id="PTHR46211:SF1">
    <property type="entry name" value="GLYCEROPHOSPHODIESTER PHOSPHODIESTERASE, CYTOPLASMIC"/>
    <property type="match status" value="1"/>
</dbReference>
<dbReference type="InterPro" id="IPR030395">
    <property type="entry name" value="GP_PDE_dom"/>
</dbReference>
<evidence type="ECO:0000313" key="3">
    <source>
        <dbReference type="Proteomes" id="UP001366060"/>
    </source>
</evidence>
<evidence type="ECO:0000259" key="1">
    <source>
        <dbReference type="PROSITE" id="PS51704"/>
    </source>
</evidence>
<dbReference type="Pfam" id="PF03009">
    <property type="entry name" value="GDPD"/>
    <property type="match status" value="1"/>
</dbReference>
<dbReference type="PROSITE" id="PS51704">
    <property type="entry name" value="GP_PDE"/>
    <property type="match status" value="1"/>
</dbReference>
<keyword evidence="3" id="KW-1185">Reference proteome</keyword>
<dbReference type="PANTHER" id="PTHR46211">
    <property type="entry name" value="GLYCEROPHOSPHORYL DIESTER PHOSPHODIESTERASE"/>
    <property type="match status" value="1"/>
</dbReference>
<organism evidence="2 3">
    <name type="scientific">Psychromonas arctica</name>
    <dbReference type="NCBI Taxonomy" id="168275"/>
    <lineage>
        <taxon>Bacteria</taxon>
        <taxon>Pseudomonadati</taxon>
        <taxon>Pseudomonadota</taxon>
        <taxon>Gammaproteobacteria</taxon>
        <taxon>Alteromonadales</taxon>
        <taxon>Psychromonadaceae</taxon>
        <taxon>Psychromonas</taxon>
    </lineage>
</organism>
<evidence type="ECO:0000313" key="2">
    <source>
        <dbReference type="EMBL" id="MEL0657726.1"/>
    </source>
</evidence>
<sequence length="237" mass="26403">MIAGHRGAASLAPENTLSGFKKALQSGAKWIELDTQLSADKTPIIFHDETVNRCTNGEGLVADLTFSQLQALDAGSWFSDAFIGEQIISLEHTLLFFMENDLSMNLEIKIHHPHQAEPLVNEIAKVLTNVNFPNEKLILSSFSELALAHCHQVIPDIRLGYITEHNPLATLEKLKPLNLYSVHLDHKILDKTMAKTITDAGLKLVIWTLNDVTQADKFRSWGVDIIITDKPDVFVNT</sequence>
<dbReference type="InterPro" id="IPR017946">
    <property type="entry name" value="PLC-like_Pdiesterase_TIM-brl"/>
</dbReference>
<dbReference type="Proteomes" id="UP001366060">
    <property type="component" value="Unassembled WGS sequence"/>
</dbReference>
<feature type="domain" description="GP-PDE" evidence="1">
    <location>
        <begin position="1"/>
        <end position="237"/>
    </location>
</feature>
<accession>A0ABU9H7Z0</accession>
<dbReference type="Gene3D" id="3.20.20.190">
    <property type="entry name" value="Phosphatidylinositol (PI) phosphodiesterase"/>
    <property type="match status" value="1"/>
</dbReference>
<gene>
    <name evidence="2" type="ORF">V6255_01135</name>
</gene>
<proteinExistence type="predicted"/>
<comment type="caution">
    <text evidence="2">The sequence shown here is derived from an EMBL/GenBank/DDBJ whole genome shotgun (WGS) entry which is preliminary data.</text>
</comment>
<dbReference type="RefSeq" id="WP_341626487.1">
    <property type="nucleotide sequence ID" value="NZ_JBAKBA010000001.1"/>
</dbReference>
<reference evidence="2 3" key="1">
    <citation type="submission" date="2024-02" db="EMBL/GenBank/DDBJ databases">
        <title>Bacteria isolated from the canopy kelp, Nereocystis luetkeana.</title>
        <authorList>
            <person name="Pfister C.A."/>
            <person name="Younker I.T."/>
            <person name="Light S.H."/>
        </authorList>
    </citation>
    <scope>NUCLEOTIDE SEQUENCE [LARGE SCALE GENOMIC DNA]</scope>
    <source>
        <strain evidence="2 3">TI.2.07</strain>
    </source>
</reference>
<dbReference type="EMBL" id="JBAKBA010000001">
    <property type="protein sequence ID" value="MEL0657726.1"/>
    <property type="molecule type" value="Genomic_DNA"/>
</dbReference>
<dbReference type="SUPFAM" id="SSF51695">
    <property type="entry name" value="PLC-like phosphodiesterases"/>
    <property type="match status" value="1"/>
</dbReference>
<dbReference type="PROSITE" id="PS50007">
    <property type="entry name" value="PIPLC_X_DOMAIN"/>
    <property type="match status" value="1"/>
</dbReference>
<name>A0ABU9H7Z0_9GAMM</name>
<protein>
    <submittedName>
        <fullName evidence="2">Glycerophosphodiester phosphodiesterase family protein</fullName>
    </submittedName>
</protein>